<evidence type="ECO:0000256" key="1">
    <source>
        <dbReference type="SAM" id="SignalP"/>
    </source>
</evidence>
<evidence type="ECO:0000313" key="3">
    <source>
        <dbReference type="Proteomes" id="UP000095645"/>
    </source>
</evidence>
<dbReference type="Proteomes" id="UP000095645">
    <property type="component" value="Unassembled WGS sequence"/>
</dbReference>
<dbReference type="InterPro" id="IPR032675">
    <property type="entry name" value="LRR_dom_sf"/>
</dbReference>
<organism evidence="2 3">
    <name type="scientific">Blautia obeum</name>
    <dbReference type="NCBI Taxonomy" id="40520"/>
    <lineage>
        <taxon>Bacteria</taxon>
        <taxon>Bacillati</taxon>
        <taxon>Bacillota</taxon>
        <taxon>Clostridia</taxon>
        <taxon>Lachnospirales</taxon>
        <taxon>Lachnospiraceae</taxon>
        <taxon>Blautia</taxon>
    </lineage>
</organism>
<feature type="chain" id="PRO_5008016345" description="Leucine-rich repeat domain-containing protein" evidence="1">
    <location>
        <begin position="24"/>
        <end position="354"/>
    </location>
</feature>
<accession>A0A173YQX9</accession>
<dbReference type="Gene3D" id="3.80.10.10">
    <property type="entry name" value="Ribonuclease Inhibitor"/>
    <property type="match status" value="1"/>
</dbReference>
<proteinExistence type="predicted"/>
<dbReference type="InterPro" id="IPR026906">
    <property type="entry name" value="LRR_5"/>
</dbReference>
<evidence type="ECO:0008006" key="4">
    <source>
        <dbReference type="Google" id="ProtNLM"/>
    </source>
</evidence>
<reference evidence="2 3" key="1">
    <citation type="submission" date="2015-09" db="EMBL/GenBank/DDBJ databases">
        <authorList>
            <consortium name="Pathogen Informatics"/>
        </authorList>
    </citation>
    <scope>NUCLEOTIDE SEQUENCE [LARGE SCALE GENOMIC DNA]</scope>
    <source>
        <strain evidence="2 3">2789STDY5834861</strain>
    </source>
</reference>
<gene>
    <name evidence="2" type="ORF">ERS852476_00742</name>
</gene>
<feature type="signal peptide" evidence="1">
    <location>
        <begin position="1"/>
        <end position="23"/>
    </location>
</feature>
<dbReference type="SUPFAM" id="SSF52058">
    <property type="entry name" value="L domain-like"/>
    <property type="match status" value="1"/>
</dbReference>
<dbReference type="PANTHER" id="PTHR45661">
    <property type="entry name" value="SURFACE ANTIGEN"/>
    <property type="match status" value="1"/>
</dbReference>
<protein>
    <recommendedName>
        <fullName evidence="4">Leucine-rich repeat domain-containing protein</fullName>
    </recommendedName>
</protein>
<dbReference type="PANTHER" id="PTHR45661:SF3">
    <property type="entry name" value="IG-LIKE DOMAIN-CONTAINING PROTEIN"/>
    <property type="match status" value="1"/>
</dbReference>
<name>A0A173YQX9_9FIRM</name>
<sequence>MKKIAAMVLAGVLAAVPVSTTGAAEFQDGTDTQNFIWAAGKETSTDTDESKGVSANDSVVEGLDKPLVFYPNTYYKFNVTGAGTQNTNPVEGDVRWTPLYWSLSLKPQESDIHRKWEIGSAKGIYTKVERAYNIYVFFQREEYTGGIWEKNDIVQPVRYQFNAAPLTEQGGSYKYLIGGIGYKILNEREVSVTGLAAEYNVIQIPATVVINDKVYKVTTIDKNAFSGNKEITDVIFGNNVTTIGKYAFSQCPNLRNIRFGSRVKRIGSNAFAQCTKLRNFILPASVRHIDARAFYQCPAVKVIRINSTALNYVGKKAFAVNKTVTIRLPEKLFARYQKLIKASNVYSKTRFVKY</sequence>
<evidence type="ECO:0000313" key="2">
    <source>
        <dbReference type="EMBL" id="CUN66572.1"/>
    </source>
</evidence>
<dbReference type="EMBL" id="CYZP01000005">
    <property type="protein sequence ID" value="CUN66572.1"/>
    <property type="molecule type" value="Genomic_DNA"/>
</dbReference>
<dbReference type="RefSeq" id="WP_055057502.1">
    <property type="nucleotide sequence ID" value="NZ_CYZP01000005.1"/>
</dbReference>
<dbReference type="InterPro" id="IPR053139">
    <property type="entry name" value="Surface_bspA-like"/>
</dbReference>
<keyword evidence="1" id="KW-0732">Signal</keyword>
<dbReference type="AlphaFoldDB" id="A0A173YQX9"/>
<dbReference type="Pfam" id="PF13306">
    <property type="entry name" value="LRR_5"/>
    <property type="match status" value="1"/>
</dbReference>